<organism evidence="2 3">
    <name type="scientific">Clostridium malenominatum</name>
    <dbReference type="NCBI Taxonomy" id="1539"/>
    <lineage>
        <taxon>Bacteria</taxon>
        <taxon>Bacillati</taxon>
        <taxon>Bacillota</taxon>
        <taxon>Clostridia</taxon>
        <taxon>Eubacteriales</taxon>
        <taxon>Clostridiaceae</taxon>
        <taxon>Clostridium</taxon>
    </lineage>
</organism>
<accession>A0ABP3UCQ2</accession>
<feature type="domain" description="GGDEF" evidence="1">
    <location>
        <begin position="165"/>
        <end position="300"/>
    </location>
</feature>
<dbReference type="NCBIfam" id="TIGR00254">
    <property type="entry name" value="GGDEF"/>
    <property type="match status" value="1"/>
</dbReference>
<comment type="caution">
    <text evidence="2">The sequence shown here is derived from an EMBL/GenBank/DDBJ whole genome shotgun (WGS) entry which is preliminary data.</text>
</comment>
<gene>
    <name evidence="2" type="ORF">GCM10008905_23900</name>
</gene>
<reference evidence="3" key="1">
    <citation type="journal article" date="2019" name="Int. J. Syst. Evol. Microbiol.">
        <title>The Global Catalogue of Microorganisms (GCM) 10K type strain sequencing project: providing services to taxonomists for standard genome sequencing and annotation.</title>
        <authorList>
            <consortium name="The Broad Institute Genomics Platform"/>
            <consortium name="The Broad Institute Genome Sequencing Center for Infectious Disease"/>
            <person name="Wu L."/>
            <person name="Ma J."/>
        </authorList>
    </citation>
    <scope>NUCLEOTIDE SEQUENCE [LARGE SCALE GENOMIC DNA]</scope>
    <source>
        <strain evidence="3">JCM 1405</strain>
    </source>
</reference>
<dbReference type="PROSITE" id="PS50887">
    <property type="entry name" value="GGDEF"/>
    <property type="match status" value="1"/>
</dbReference>
<keyword evidence="3" id="KW-1185">Reference proteome</keyword>
<dbReference type="PANTHER" id="PTHR45138:SF9">
    <property type="entry name" value="DIGUANYLATE CYCLASE DGCM-RELATED"/>
    <property type="match status" value="1"/>
</dbReference>
<dbReference type="PANTHER" id="PTHR45138">
    <property type="entry name" value="REGULATORY COMPONENTS OF SENSORY TRANSDUCTION SYSTEM"/>
    <property type="match status" value="1"/>
</dbReference>
<dbReference type="InterPro" id="IPR000160">
    <property type="entry name" value="GGDEF_dom"/>
</dbReference>
<evidence type="ECO:0000313" key="2">
    <source>
        <dbReference type="EMBL" id="GAA0726908.1"/>
    </source>
</evidence>
<proteinExistence type="predicted"/>
<evidence type="ECO:0000313" key="3">
    <source>
        <dbReference type="Proteomes" id="UP001500339"/>
    </source>
</evidence>
<dbReference type="SUPFAM" id="SSF55073">
    <property type="entry name" value="Nucleotide cyclase"/>
    <property type="match status" value="1"/>
</dbReference>
<dbReference type="Proteomes" id="UP001500339">
    <property type="component" value="Unassembled WGS sequence"/>
</dbReference>
<evidence type="ECO:0000259" key="1">
    <source>
        <dbReference type="PROSITE" id="PS50887"/>
    </source>
</evidence>
<dbReference type="InterPro" id="IPR050469">
    <property type="entry name" value="Diguanylate_Cyclase"/>
</dbReference>
<dbReference type="InterPro" id="IPR029787">
    <property type="entry name" value="Nucleotide_cyclase"/>
</dbReference>
<name>A0ABP3UCQ2_9CLOT</name>
<dbReference type="SMART" id="SM00267">
    <property type="entry name" value="GGDEF"/>
    <property type="match status" value="1"/>
</dbReference>
<sequence length="300" mass="34471">MNILTEVEERLSIFKNFYDIIRVIDPIKKTVVGVKYKVGQELNFQNHSCFQLWEKGGSCENCISMRAFLEENTFMKIENVQGEIFFVTASPIFVGQDKYIVELLKDVTVKGIDTVYDNKCITNMGNLIYKLNQCAIKDSLTDTFNRRYISEQLTRVIKDNSKNYTPLSLVIIDIDHFKEINDSYGHVAGDYVLREFSKLVMEFIGETSYWLGRYGGDEFVLVLNNTNEVEAFNIASEIKESLEKKDFIFEGEIIKTTGSFGVCTLREKGVDSVEKFINCADRALYMAKQQGRNKVEVTKI</sequence>
<dbReference type="EMBL" id="BAAACF010000003">
    <property type="protein sequence ID" value="GAA0726908.1"/>
    <property type="molecule type" value="Genomic_DNA"/>
</dbReference>
<protein>
    <recommendedName>
        <fullName evidence="1">GGDEF domain-containing protein</fullName>
    </recommendedName>
</protein>
<dbReference type="InterPro" id="IPR043128">
    <property type="entry name" value="Rev_trsase/Diguanyl_cyclase"/>
</dbReference>
<dbReference type="CDD" id="cd01949">
    <property type="entry name" value="GGDEF"/>
    <property type="match status" value="1"/>
</dbReference>
<dbReference type="RefSeq" id="WP_343769985.1">
    <property type="nucleotide sequence ID" value="NZ_BAAACF010000003.1"/>
</dbReference>
<dbReference type="Pfam" id="PF00990">
    <property type="entry name" value="GGDEF"/>
    <property type="match status" value="1"/>
</dbReference>
<dbReference type="Gene3D" id="3.30.70.270">
    <property type="match status" value="1"/>
</dbReference>